<organism evidence="1 2">
    <name type="scientific">Novilysobacter erysipheiresistens</name>
    <dbReference type="NCBI Taxonomy" id="1749332"/>
    <lineage>
        <taxon>Bacteria</taxon>
        <taxon>Pseudomonadati</taxon>
        <taxon>Pseudomonadota</taxon>
        <taxon>Gammaproteobacteria</taxon>
        <taxon>Lysobacterales</taxon>
        <taxon>Lysobacteraceae</taxon>
        <taxon>Novilysobacter</taxon>
    </lineage>
</organism>
<dbReference type="InterPro" id="IPR013783">
    <property type="entry name" value="Ig-like_fold"/>
</dbReference>
<dbReference type="Proteomes" id="UP001355056">
    <property type="component" value="Unassembled WGS sequence"/>
</dbReference>
<protein>
    <submittedName>
        <fullName evidence="1">Ig domain-containing protein</fullName>
    </submittedName>
</protein>
<reference evidence="1 2" key="1">
    <citation type="journal article" date="2016" name="Int. J. Syst. Evol. Microbiol.">
        <title>Lysobacter erysipheiresistens sp. nov., an antagonist of powdery mildew, isolated from tobacco-cultivated soil.</title>
        <authorList>
            <person name="Xie B."/>
            <person name="Li T."/>
            <person name="Lin X."/>
            <person name="Wang C.J."/>
            <person name="Chen Y.J."/>
            <person name="Liu W.J."/>
            <person name="Zhao Z.W."/>
        </authorList>
    </citation>
    <scope>NUCLEOTIDE SEQUENCE [LARGE SCALE GENOMIC DNA]</scope>
    <source>
        <strain evidence="1 2">RS-LYSO-3</strain>
    </source>
</reference>
<dbReference type="Pfam" id="PF05345">
    <property type="entry name" value="He_PIG"/>
    <property type="match status" value="2"/>
</dbReference>
<accession>A0ABU7Z207</accession>
<gene>
    <name evidence="1" type="ORF">SNE34_14690</name>
</gene>
<keyword evidence="2" id="KW-1185">Reference proteome</keyword>
<comment type="caution">
    <text evidence="1">The sequence shown here is derived from an EMBL/GenBank/DDBJ whole genome shotgun (WGS) entry which is preliminary data.</text>
</comment>
<dbReference type="RefSeq" id="WP_332618370.1">
    <property type="nucleotide sequence ID" value="NZ_JAXGFP010000016.1"/>
</dbReference>
<name>A0ABU7Z207_9GAMM</name>
<dbReference type="Gene3D" id="2.60.40.10">
    <property type="entry name" value="Immunoglobulins"/>
    <property type="match status" value="2"/>
</dbReference>
<proteinExistence type="predicted"/>
<dbReference type="EMBL" id="JAXGFP010000016">
    <property type="protein sequence ID" value="MEG3185245.1"/>
    <property type="molecule type" value="Genomic_DNA"/>
</dbReference>
<feature type="non-terminal residue" evidence="1">
    <location>
        <position position="101"/>
    </location>
</feature>
<sequence length="101" mass="10582">MFNASTRVISGKPTVPGNYTLTYTANDGYGGVTAKTFTLVVQANTRPTAPAIPNQSITKGQAWSYYVPAFSDPNNDALTYTASGLPAGLGFTASNRRISGT</sequence>
<evidence type="ECO:0000313" key="1">
    <source>
        <dbReference type="EMBL" id="MEG3185245.1"/>
    </source>
</evidence>
<dbReference type="InterPro" id="IPR015919">
    <property type="entry name" value="Cadherin-like_sf"/>
</dbReference>
<dbReference type="SUPFAM" id="SSF49313">
    <property type="entry name" value="Cadherin-like"/>
    <property type="match status" value="2"/>
</dbReference>
<evidence type="ECO:0000313" key="2">
    <source>
        <dbReference type="Proteomes" id="UP001355056"/>
    </source>
</evidence>